<feature type="domain" description="Ammonium transporter AmtB-like" evidence="7">
    <location>
        <begin position="155"/>
        <end position="262"/>
    </location>
</feature>
<dbReference type="GO" id="GO:0005886">
    <property type="term" value="C:plasma membrane"/>
    <property type="evidence" value="ECO:0007669"/>
    <property type="project" value="TreeGrafter"/>
</dbReference>
<gene>
    <name evidence="8" type="ORF">J437_LFUL003965</name>
</gene>
<evidence type="ECO:0000256" key="2">
    <source>
        <dbReference type="ARBA" id="ARBA00022692"/>
    </source>
</evidence>
<reference evidence="8" key="1">
    <citation type="submission" date="2013-04" db="EMBL/GenBank/DDBJ databases">
        <authorList>
            <person name="Qu J."/>
            <person name="Murali S.C."/>
            <person name="Bandaranaike D."/>
            <person name="Bellair M."/>
            <person name="Blankenburg K."/>
            <person name="Chao H."/>
            <person name="Dinh H."/>
            <person name="Doddapaneni H."/>
            <person name="Downs B."/>
            <person name="Dugan-Rocha S."/>
            <person name="Elkadiri S."/>
            <person name="Gnanaolivu R.D."/>
            <person name="Hernandez B."/>
            <person name="Javaid M."/>
            <person name="Jayaseelan J.C."/>
            <person name="Lee S."/>
            <person name="Li M."/>
            <person name="Ming W."/>
            <person name="Munidasa M."/>
            <person name="Muniz J."/>
            <person name="Nguyen L."/>
            <person name="Ongeri F."/>
            <person name="Osuji N."/>
            <person name="Pu L.-L."/>
            <person name="Puazo M."/>
            <person name="Qu C."/>
            <person name="Quiroz J."/>
            <person name="Raj R."/>
            <person name="Weissenberger G."/>
            <person name="Xin Y."/>
            <person name="Zou X."/>
            <person name="Han Y."/>
            <person name="Richards S."/>
            <person name="Worley K."/>
            <person name="Muzny D."/>
            <person name="Gibbs R."/>
        </authorList>
    </citation>
    <scope>NUCLEOTIDE SEQUENCE</scope>
    <source>
        <strain evidence="8">Sampled in the wild</strain>
    </source>
</reference>
<accession>A0A8K0K453</accession>
<organism evidence="8 9">
    <name type="scientific">Ladona fulva</name>
    <name type="common">Scarce chaser dragonfly</name>
    <name type="synonym">Libellula fulva</name>
    <dbReference type="NCBI Taxonomy" id="123851"/>
    <lineage>
        <taxon>Eukaryota</taxon>
        <taxon>Metazoa</taxon>
        <taxon>Ecdysozoa</taxon>
        <taxon>Arthropoda</taxon>
        <taxon>Hexapoda</taxon>
        <taxon>Insecta</taxon>
        <taxon>Pterygota</taxon>
        <taxon>Palaeoptera</taxon>
        <taxon>Odonata</taxon>
        <taxon>Epiprocta</taxon>
        <taxon>Anisoptera</taxon>
        <taxon>Libelluloidea</taxon>
        <taxon>Libellulidae</taxon>
        <taxon>Ladona</taxon>
    </lineage>
</organism>
<dbReference type="PANTHER" id="PTHR11730:SF60">
    <property type="entry name" value="RH50, ISOFORM D"/>
    <property type="match status" value="1"/>
</dbReference>
<dbReference type="OrthoDB" id="534912at2759"/>
<evidence type="ECO:0000256" key="4">
    <source>
        <dbReference type="ARBA" id="ARBA00023136"/>
    </source>
</evidence>
<evidence type="ECO:0000313" key="9">
    <source>
        <dbReference type="Proteomes" id="UP000792457"/>
    </source>
</evidence>
<feature type="transmembrane region" description="Helical" evidence="6">
    <location>
        <begin position="159"/>
        <end position="178"/>
    </location>
</feature>
<dbReference type="SUPFAM" id="SSF111352">
    <property type="entry name" value="Ammonium transporter"/>
    <property type="match status" value="1"/>
</dbReference>
<keyword evidence="2 6" id="KW-0812">Transmembrane</keyword>
<dbReference type="GO" id="GO:0008519">
    <property type="term" value="F:ammonium channel activity"/>
    <property type="evidence" value="ECO:0007669"/>
    <property type="project" value="InterPro"/>
</dbReference>
<feature type="region of interest" description="Disordered" evidence="5">
    <location>
        <begin position="1"/>
        <end position="31"/>
    </location>
</feature>
<proteinExistence type="predicted"/>
<dbReference type="GO" id="GO:0097272">
    <property type="term" value="P:ammonium homeostasis"/>
    <property type="evidence" value="ECO:0007669"/>
    <property type="project" value="TreeGrafter"/>
</dbReference>
<evidence type="ECO:0000256" key="1">
    <source>
        <dbReference type="ARBA" id="ARBA00004141"/>
    </source>
</evidence>
<evidence type="ECO:0000256" key="6">
    <source>
        <dbReference type="SAM" id="Phobius"/>
    </source>
</evidence>
<feature type="transmembrane region" description="Helical" evidence="6">
    <location>
        <begin position="190"/>
        <end position="209"/>
    </location>
</feature>
<dbReference type="AlphaFoldDB" id="A0A8K0K453"/>
<dbReference type="InterPro" id="IPR024041">
    <property type="entry name" value="NH4_transpt_AmtB-like_dom"/>
</dbReference>
<evidence type="ECO:0000256" key="5">
    <source>
        <dbReference type="SAM" id="MobiDB-lite"/>
    </source>
</evidence>
<keyword evidence="3 6" id="KW-1133">Transmembrane helix</keyword>
<comment type="caution">
    <text evidence="8">The sequence shown here is derived from an EMBL/GenBank/DDBJ whole genome shotgun (WGS) entry which is preliminary data.</text>
</comment>
<feature type="compositionally biased region" description="Basic and acidic residues" evidence="5">
    <location>
        <begin position="22"/>
        <end position="31"/>
    </location>
</feature>
<keyword evidence="9" id="KW-1185">Reference proteome</keyword>
<dbReference type="Pfam" id="PF00909">
    <property type="entry name" value="Ammonium_transp"/>
    <property type="match status" value="1"/>
</dbReference>
<feature type="non-terminal residue" evidence="8">
    <location>
        <position position="270"/>
    </location>
</feature>
<dbReference type="EMBL" id="KZ308316">
    <property type="protein sequence ID" value="KAG8227234.1"/>
    <property type="molecule type" value="Genomic_DNA"/>
</dbReference>
<keyword evidence="4 6" id="KW-0472">Membrane</keyword>
<name>A0A8K0K453_LADFU</name>
<comment type="subcellular location">
    <subcellularLocation>
        <location evidence="1">Membrane</location>
        <topology evidence="1">Multi-pass membrane protein</topology>
    </subcellularLocation>
</comment>
<feature type="compositionally biased region" description="Basic and acidic residues" evidence="5">
    <location>
        <begin position="1"/>
        <end position="15"/>
    </location>
</feature>
<dbReference type="InterPro" id="IPR029020">
    <property type="entry name" value="Ammonium/urea_transptr"/>
</dbReference>
<dbReference type="Proteomes" id="UP000792457">
    <property type="component" value="Unassembled WGS sequence"/>
</dbReference>
<feature type="transmembrane region" description="Helical" evidence="6">
    <location>
        <begin position="221"/>
        <end position="239"/>
    </location>
</feature>
<reference evidence="8" key="2">
    <citation type="submission" date="2017-10" db="EMBL/GenBank/DDBJ databases">
        <title>Ladona fulva Genome sequencing and assembly.</title>
        <authorList>
            <person name="Murali S."/>
            <person name="Richards S."/>
            <person name="Bandaranaike D."/>
            <person name="Bellair M."/>
            <person name="Blankenburg K."/>
            <person name="Chao H."/>
            <person name="Dinh H."/>
            <person name="Doddapaneni H."/>
            <person name="Dugan-Rocha S."/>
            <person name="Elkadiri S."/>
            <person name="Gnanaolivu R."/>
            <person name="Hernandez B."/>
            <person name="Skinner E."/>
            <person name="Javaid M."/>
            <person name="Lee S."/>
            <person name="Li M."/>
            <person name="Ming W."/>
            <person name="Munidasa M."/>
            <person name="Muniz J."/>
            <person name="Nguyen L."/>
            <person name="Hughes D."/>
            <person name="Osuji N."/>
            <person name="Pu L.-L."/>
            <person name="Puazo M."/>
            <person name="Qu C."/>
            <person name="Quiroz J."/>
            <person name="Raj R."/>
            <person name="Weissenberger G."/>
            <person name="Xin Y."/>
            <person name="Zou X."/>
            <person name="Han Y."/>
            <person name="Worley K."/>
            <person name="Muzny D."/>
            <person name="Gibbs R."/>
        </authorList>
    </citation>
    <scope>NUCLEOTIDE SEQUENCE</scope>
    <source>
        <strain evidence="8">Sampled in the wild</strain>
    </source>
</reference>
<evidence type="ECO:0000259" key="7">
    <source>
        <dbReference type="Pfam" id="PF00909"/>
    </source>
</evidence>
<feature type="transmembrane region" description="Helical" evidence="6">
    <location>
        <begin position="44"/>
        <end position="65"/>
    </location>
</feature>
<dbReference type="Gene3D" id="1.10.3430.10">
    <property type="entry name" value="Ammonium transporter AmtB like domains"/>
    <property type="match status" value="1"/>
</dbReference>
<evidence type="ECO:0000313" key="8">
    <source>
        <dbReference type="EMBL" id="KAG8227234.1"/>
    </source>
</evidence>
<evidence type="ECO:0000256" key="3">
    <source>
        <dbReference type="ARBA" id="ARBA00022989"/>
    </source>
</evidence>
<dbReference type="PANTHER" id="PTHR11730">
    <property type="entry name" value="AMMONIUM TRANSPORTER"/>
    <property type="match status" value="1"/>
</dbReference>
<sequence length="270" mass="30158">MSPMDSKRGSRERYSLRRIRPKTSERAKKSKEGVYTLNSYRRKFLAATVASEILLLLLFTSLLSYDEFCGDTILQQLPGGIQSSTVFANEITEPITRSYDYKRNISVVNGVNEQFDFNSNVSSNVKEVNVSPKCSNVKPVRKRKFPSSETSAKPFTYKMFMDVHVMIFIGFGFLMTFLRRYGYSSVGLNMLVAALSIQWAVLASGFFRMSNGRIPINIESILSADLATAAVLISLGAVLGKTSPLQLLVMAIGEIVVFATNEWLGLHVFQ</sequence>
<feature type="transmembrane region" description="Helical" evidence="6">
    <location>
        <begin position="245"/>
        <end position="264"/>
    </location>
</feature>
<protein>
    <recommendedName>
        <fullName evidence="7">Ammonium transporter AmtB-like domain-containing protein</fullName>
    </recommendedName>
</protein>